<evidence type="ECO:0000313" key="1">
    <source>
        <dbReference type="EMBL" id="RWS24598.1"/>
    </source>
</evidence>
<name>A0A443SAM4_9ACAR</name>
<protein>
    <submittedName>
        <fullName evidence="1">Uncharacterized protein</fullName>
    </submittedName>
</protein>
<proteinExistence type="predicted"/>
<keyword evidence="2" id="KW-1185">Reference proteome</keyword>
<dbReference type="AlphaFoldDB" id="A0A443SAM4"/>
<accession>A0A443SAM4</accession>
<dbReference type="Proteomes" id="UP000288716">
    <property type="component" value="Unassembled WGS sequence"/>
</dbReference>
<dbReference type="EMBL" id="NCKV01004673">
    <property type="protein sequence ID" value="RWS24598.1"/>
    <property type="molecule type" value="Genomic_DNA"/>
</dbReference>
<sequence length="86" mass="10183">MHQTTDTIAFHPFLYVHAKFYSPFLQIENVSIHSSKNSKTKAALIRGQRSVISRDFPLYKWAFEKHGYFVDEPHIFRSNKKNNKIQ</sequence>
<organism evidence="1 2">
    <name type="scientific">Leptotrombidium deliense</name>
    <dbReference type="NCBI Taxonomy" id="299467"/>
    <lineage>
        <taxon>Eukaryota</taxon>
        <taxon>Metazoa</taxon>
        <taxon>Ecdysozoa</taxon>
        <taxon>Arthropoda</taxon>
        <taxon>Chelicerata</taxon>
        <taxon>Arachnida</taxon>
        <taxon>Acari</taxon>
        <taxon>Acariformes</taxon>
        <taxon>Trombidiformes</taxon>
        <taxon>Prostigmata</taxon>
        <taxon>Anystina</taxon>
        <taxon>Parasitengona</taxon>
        <taxon>Trombiculoidea</taxon>
        <taxon>Trombiculidae</taxon>
        <taxon>Leptotrombidium</taxon>
    </lineage>
</organism>
<gene>
    <name evidence="1" type="ORF">B4U80_10199</name>
</gene>
<evidence type="ECO:0000313" key="2">
    <source>
        <dbReference type="Proteomes" id="UP000288716"/>
    </source>
</evidence>
<comment type="caution">
    <text evidence="1">The sequence shown here is derived from an EMBL/GenBank/DDBJ whole genome shotgun (WGS) entry which is preliminary data.</text>
</comment>
<reference evidence="1 2" key="1">
    <citation type="journal article" date="2018" name="Gigascience">
        <title>Genomes of trombidid mites reveal novel predicted allergens and laterally-transferred genes associated with secondary metabolism.</title>
        <authorList>
            <person name="Dong X."/>
            <person name="Chaisiri K."/>
            <person name="Xia D."/>
            <person name="Armstrong S.D."/>
            <person name="Fang Y."/>
            <person name="Donnelly M.J."/>
            <person name="Kadowaki T."/>
            <person name="McGarry J.W."/>
            <person name="Darby A.C."/>
            <person name="Makepeace B.L."/>
        </authorList>
    </citation>
    <scope>NUCLEOTIDE SEQUENCE [LARGE SCALE GENOMIC DNA]</scope>
    <source>
        <strain evidence="1">UoL-UT</strain>
    </source>
</reference>
<dbReference type="VEuPathDB" id="VectorBase:LDEU007442"/>